<gene>
    <name evidence="10" type="ORF">HPP92_009911</name>
</gene>
<proteinExistence type="inferred from homology"/>
<feature type="domain" description="T-SNARE coiled-coil homology" evidence="9">
    <location>
        <begin position="210"/>
        <end position="252"/>
    </location>
</feature>
<dbReference type="GO" id="GO:0000149">
    <property type="term" value="F:SNARE binding"/>
    <property type="evidence" value="ECO:0007669"/>
    <property type="project" value="TreeGrafter"/>
</dbReference>
<reference evidence="10 11" key="1">
    <citation type="journal article" date="2020" name="Nat. Food">
        <title>A phased Vanilla planifolia genome enables genetic improvement of flavour and production.</title>
        <authorList>
            <person name="Hasing T."/>
            <person name="Tang H."/>
            <person name="Brym M."/>
            <person name="Khazi F."/>
            <person name="Huang T."/>
            <person name="Chambers A.H."/>
        </authorList>
    </citation>
    <scope>NUCLEOTIDE SEQUENCE [LARGE SCALE GENOMIC DNA]</scope>
    <source>
        <tissue evidence="10">Leaf</tissue>
    </source>
</reference>
<evidence type="ECO:0000256" key="5">
    <source>
        <dbReference type="ARBA" id="ARBA00022989"/>
    </source>
</evidence>
<dbReference type="OrthoDB" id="10255013at2759"/>
<feature type="transmembrane region" description="Helical" evidence="8">
    <location>
        <begin position="283"/>
        <end position="301"/>
    </location>
</feature>
<accession>A0A835R9H4</accession>
<dbReference type="GO" id="GO:0048278">
    <property type="term" value="P:vesicle docking"/>
    <property type="evidence" value="ECO:0007669"/>
    <property type="project" value="TreeGrafter"/>
</dbReference>
<evidence type="ECO:0000256" key="3">
    <source>
        <dbReference type="ARBA" id="ARBA00022692"/>
    </source>
</evidence>
<dbReference type="GO" id="GO:0012505">
    <property type="term" value="C:endomembrane system"/>
    <property type="evidence" value="ECO:0007669"/>
    <property type="project" value="TreeGrafter"/>
</dbReference>
<dbReference type="Gene3D" id="1.20.58.70">
    <property type="match status" value="1"/>
</dbReference>
<dbReference type="SUPFAM" id="SSF47661">
    <property type="entry name" value="t-snare proteins"/>
    <property type="match status" value="1"/>
</dbReference>
<dbReference type="SMART" id="SM00397">
    <property type="entry name" value="t_SNARE"/>
    <property type="match status" value="1"/>
</dbReference>
<dbReference type="GO" id="GO:0006887">
    <property type="term" value="P:exocytosis"/>
    <property type="evidence" value="ECO:0007669"/>
    <property type="project" value="TreeGrafter"/>
</dbReference>
<dbReference type="CDD" id="cd00179">
    <property type="entry name" value="SynN"/>
    <property type="match status" value="1"/>
</dbReference>
<keyword evidence="4" id="KW-0653">Protein transport</keyword>
<evidence type="ECO:0000256" key="6">
    <source>
        <dbReference type="ARBA" id="ARBA00023136"/>
    </source>
</evidence>
<dbReference type="Proteomes" id="UP000639772">
    <property type="component" value="Unassembled WGS sequence"/>
</dbReference>
<keyword evidence="3 8" id="KW-0812">Transmembrane</keyword>
<evidence type="ECO:0000256" key="1">
    <source>
        <dbReference type="ARBA" id="ARBA00004211"/>
    </source>
</evidence>
<keyword evidence="4" id="KW-0813">Transport</keyword>
<dbReference type="InterPro" id="IPR006011">
    <property type="entry name" value="Syntaxin_N"/>
</dbReference>
<comment type="subcellular location">
    <subcellularLocation>
        <location evidence="1">Membrane</location>
        <topology evidence="1">Single-pass type IV membrane protein</topology>
    </subcellularLocation>
</comment>
<feature type="coiled-coil region" evidence="7">
    <location>
        <begin position="40"/>
        <end position="74"/>
    </location>
</feature>
<keyword evidence="6 8" id="KW-0472">Membrane</keyword>
<evidence type="ECO:0000256" key="7">
    <source>
        <dbReference type="SAM" id="Coils"/>
    </source>
</evidence>
<evidence type="ECO:0000256" key="2">
    <source>
        <dbReference type="ARBA" id="ARBA00009063"/>
    </source>
</evidence>
<dbReference type="GO" id="GO:0005484">
    <property type="term" value="F:SNAP receptor activity"/>
    <property type="evidence" value="ECO:0007669"/>
    <property type="project" value="TreeGrafter"/>
</dbReference>
<organism evidence="10 11">
    <name type="scientific">Vanilla planifolia</name>
    <name type="common">Vanilla</name>
    <dbReference type="NCBI Taxonomy" id="51239"/>
    <lineage>
        <taxon>Eukaryota</taxon>
        <taxon>Viridiplantae</taxon>
        <taxon>Streptophyta</taxon>
        <taxon>Embryophyta</taxon>
        <taxon>Tracheophyta</taxon>
        <taxon>Spermatophyta</taxon>
        <taxon>Magnoliopsida</taxon>
        <taxon>Liliopsida</taxon>
        <taxon>Asparagales</taxon>
        <taxon>Orchidaceae</taxon>
        <taxon>Vanilloideae</taxon>
        <taxon>Vanilleae</taxon>
        <taxon>Vanilla</taxon>
    </lineage>
</organism>
<evidence type="ECO:0000313" key="11">
    <source>
        <dbReference type="Proteomes" id="UP000639772"/>
    </source>
</evidence>
<dbReference type="Pfam" id="PF00804">
    <property type="entry name" value="Syntaxin"/>
    <property type="match status" value="1"/>
</dbReference>
<keyword evidence="5 8" id="KW-1133">Transmembrane helix</keyword>
<evidence type="ECO:0000259" key="9">
    <source>
        <dbReference type="PROSITE" id="PS50192"/>
    </source>
</evidence>
<comment type="caution">
    <text evidence="10">The sequence shown here is derived from an EMBL/GenBank/DDBJ whole genome shotgun (WGS) entry which is preliminary data.</text>
</comment>
<dbReference type="GO" id="GO:0006886">
    <property type="term" value="P:intracellular protein transport"/>
    <property type="evidence" value="ECO:0007669"/>
    <property type="project" value="TreeGrafter"/>
</dbReference>
<evidence type="ECO:0000256" key="8">
    <source>
        <dbReference type="SAM" id="Phobius"/>
    </source>
</evidence>
<evidence type="ECO:0000256" key="4">
    <source>
        <dbReference type="ARBA" id="ARBA00022927"/>
    </source>
</evidence>
<evidence type="ECO:0000313" key="10">
    <source>
        <dbReference type="EMBL" id="KAG0481827.1"/>
    </source>
</evidence>
<dbReference type="CDD" id="cd15848">
    <property type="entry name" value="SNARE_syntaxin1-like"/>
    <property type="match status" value="1"/>
</dbReference>
<protein>
    <recommendedName>
        <fullName evidence="9">t-SNARE coiled-coil homology domain-containing protein</fullName>
    </recommendedName>
</protein>
<dbReference type="InterPro" id="IPR000727">
    <property type="entry name" value="T_SNARE_dom"/>
</dbReference>
<name>A0A835R9H4_VANPL</name>
<dbReference type="PANTHER" id="PTHR19957:SF307">
    <property type="entry name" value="PROTEIN SSO1-RELATED"/>
    <property type="match status" value="1"/>
</dbReference>
<dbReference type="GO" id="GO:0005886">
    <property type="term" value="C:plasma membrane"/>
    <property type="evidence" value="ECO:0007669"/>
    <property type="project" value="TreeGrafter"/>
</dbReference>
<keyword evidence="7" id="KW-0175">Coiled coil</keyword>
<dbReference type="EMBL" id="JADCNM010000005">
    <property type="protein sequence ID" value="KAG0481827.1"/>
    <property type="molecule type" value="Genomic_DNA"/>
</dbReference>
<sequence length="304" mass="35468">MNDLLKEIFVSRIDRSDRSPRDRDIEFGFPMHTITPNYGMDDFYKQVKEVQELMQKLSDNLKKLQGANEETKSVTKASAMKDIKKRMDKDIDEVGKVARAIKTKLQEIDLDNFENRKKPGCEKGTAVDRSRTAMTVSLKKKLREKVNDFQKLRQTIQEEYREIVQRRFFTVTGTTPTEEMIDELIETGDGEKIFHKAIHEMGRGQVIETLEEIQERHDAVKEIEMKLLELHQIFMDMAVLVEAQGEMLDNIEIQAFSPIQKDPSLTKTLVAILSIEEMKRCSFYIYTEVYLLIAIILMHLLQRM</sequence>
<dbReference type="SMART" id="SM00503">
    <property type="entry name" value="SynN"/>
    <property type="match status" value="1"/>
</dbReference>
<dbReference type="GO" id="GO:0006906">
    <property type="term" value="P:vesicle fusion"/>
    <property type="evidence" value="ECO:0007669"/>
    <property type="project" value="TreeGrafter"/>
</dbReference>
<comment type="similarity">
    <text evidence="2">Belongs to the syntaxin family.</text>
</comment>
<dbReference type="GO" id="GO:0031201">
    <property type="term" value="C:SNARE complex"/>
    <property type="evidence" value="ECO:0007669"/>
    <property type="project" value="TreeGrafter"/>
</dbReference>
<dbReference type="AlphaFoldDB" id="A0A835R9H4"/>
<dbReference type="PROSITE" id="PS50192">
    <property type="entry name" value="T_SNARE"/>
    <property type="match status" value="1"/>
</dbReference>
<dbReference type="InterPro" id="IPR010989">
    <property type="entry name" value="SNARE"/>
</dbReference>
<dbReference type="InterPro" id="IPR045242">
    <property type="entry name" value="Syntaxin"/>
</dbReference>
<dbReference type="PANTHER" id="PTHR19957">
    <property type="entry name" value="SYNTAXIN"/>
    <property type="match status" value="1"/>
</dbReference>